<proteinExistence type="predicted"/>
<gene>
    <name evidence="3" type="ORF">SCD90_00555</name>
</gene>
<keyword evidence="4" id="KW-1185">Reference proteome</keyword>
<accession>A0ABU4RLK2</accession>
<dbReference type="Gene3D" id="3.40.50.720">
    <property type="entry name" value="NAD(P)-binding Rossmann-like Domain"/>
    <property type="match status" value="1"/>
</dbReference>
<organism evidence="3 4">
    <name type="scientific">Terrihabitans rhizophilus</name>
    <dbReference type="NCBI Taxonomy" id="3092662"/>
    <lineage>
        <taxon>Bacteria</taxon>
        <taxon>Pseudomonadati</taxon>
        <taxon>Pseudomonadota</taxon>
        <taxon>Alphaproteobacteria</taxon>
        <taxon>Hyphomicrobiales</taxon>
        <taxon>Terrihabitans</taxon>
    </lineage>
</organism>
<dbReference type="SUPFAM" id="SSF51735">
    <property type="entry name" value="NAD(P)-binding Rossmann-fold domains"/>
    <property type="match status" value="1"/>
</dbReference>
<evidence type="ECO:0000259" key="2">
    <source>
        <dbReference type="Pfam" id="PF01370"/>
    </source>
</evidence>
<protein>
    <submittedName>
        <fullName evidence="3">NAD-dependent epimerase/dehydratase family protein</fullName>
    </submittedName>
</protein>
<keyword evidence="1" id="KW-0520">NAD</keyword>
<name>A0ABU4RLK2_9HYPH</name>
<comment type="caution">
    <text evidence="3">The sequence shown here is derived from an EMBL/GenBank/DDBJ whole genome shotgun (WGS) entry which is preliminary data.</text>
</comment>
<dbReference type="RefSeq" id="WP_319842667.1">
    <property type="nucleotide sequence ID" value="NZ_JAXAFJ010000001.1"/>
</dbReference>
<evidence type="ECO:0000313" key="4">
    <source>
        <dbReference type="Proteomes" id="UP001274321"/>
    </source>
</evidence>
<sequence>MPISTSEPKASDRLVILGYGFCAREFVKRHGDRFNDILATVRDPGAGASNQSGVRFEKLDTGYAPEPALLEAVRHATHVLVSVPPGRDGDPALALLGEEIAAARHLRWIGYLSTTGVYGDHAGAWIDETAPTNPVSARAVRRLEAENGWRALAGPGRVVHVFRLSGIYGPGRNPLLSLLEGSSRALDKPGQVFNRIHVEDVAEAVAAAMTRPEAGPVFNLADDEPAPQPEVLAYAAKLLGLGPPEVVAFDAGQAAMSEMARSFWAENKRVGNRRLVTELGVQLRYPTYREGLRALLPTVRG</sequence>
<dbReference type="EMBL" id="JAXAFJ010000001">
    <property type="protein sequence ID" value="MDX6804540.1"/>
    <property type="molecule type" value="Genomic_DNA"/>
</dbReference>
<dbReference type="Proteomes" id="UP001274321">
    <property type="component" value="Unassembled WGS sequence"/>
</dbReference>
<evidence type="ECO:0000313" key="3">
    <source>
        <dbReference type="EMBL" id="MDX6804540.1"/>
    </source>
</evidence>
<dbReference type="InterPro" id="IPR036291">
    <property type="entry name" value="NAD(P)-bd_dom_sf"/>
</dbReference>
<feature type="domain" description="NAD-dependent epimerase/dehydratase" evidence="2">
    <location>
        <begin position="106"/>
        <end position="220"/>
    </location>
</feature>
<dbReference type="PANTHER" id="PTHR43574">
    <property type="entry name" value="EPIMERASE-RELATED"/>
    <property type="match status" value="1"/>
</dbReference>
<reference evidence="3 4" key="1">
    <citation type="submission" date="2023-11" db="EMBL/GenBank/DDBJ databases">
        <authorList>
            <person name="Bao R."/>
        </authorList>
    </citation>
    <scope>NUCLEOTIDE SEQUENCE [LARGE SCALE GENOMIC DNA]</scope>
    <source>
        <strain evidence="3 4">PJ23</strain>
    </source>
</reference>
<dbReference type="Pfam" id="PF01370">
    <property type="entry name" value="Epimerase"/>
    <property type="match status" value="1"/>
</dbReference>
<evidence type="ECO:0000256" key="1">
    <source>
        <dbReference type="ARBA" id="ARBA00023027"/>
    </source>
</evidence>
<dbReference type="InterPro" id="IPR001509">
    <property type="entry name" value="Epimerase_deHydtase"/>
</dbReference>